<proteinExistence type="predicted"/>
<dbReference type="RefSeq" id="WP_118239495.1">
    <property type="nucleotide sequence ID" value="NZ_QRZV01000004.1"/>
</dbReference>
<accession>A0A395XFF0</accession>
<dbReference type="Proteomes" id="UP000265970">
    <property type="component" value="Unassembled WGS sequence"/>
</dbReference>
<name>A0A395XFF0_9BIFI</name>
<protein>
    <submittedName>
        <fullName evidence="1">Uncharacterized protein</fullName>
    </submittedName>
</protein>
<comment type="caution">
    <text evidence="1">The sequence shown here is derived from an EMBL/GenBank/DDBJ whole genome shotgun (WGS) entry which is preliminary data.</text>
</comment>
<sequence length="62" mass="6944">MIGTEQVERAAFALMCAQTNWADGDGVKLDYWSRMNPAVKNQYHGWARTVLAALIQGDKEES</sequence>
<reference evidence="1 2" key="1">
    <citation type="submission" date="2018-08" db="EMBL/GenBank/DDBJ databases">
        <title>A genome reference for cultivated species of the human gut microbiota.</title>
        <authorList>
            <person name="Zou Y."/>
            <person name="Xue W."/>
            <person name="Luo G."/>
        </authorList>
    </citation>
    <scope>NUCLEOTIDE SEQUENCE [LARGE SCALE GENOMIC DNA]</scope>
    <source>
        <strain evidence="1 2">AF13-3LB</strain>
    </source>
</reference>
<gene>
    <name evidence="1" type="ORF">DWV92_07205</name>
</gene>
<dbReference type="EMBL" id="QRZV01000004">
    <property type="protein sequence ID" value="RGW08620.1"/>
    <property type="molecule type" value="Genomic_DNA"/>
</dbReference>
<evidence type="ECO:0000313" key="1">
    <source>
        <dbReference type="EMBL" id="RGW08620.1"/>
    </source>
</evidence>
<dbReference type="AlphaFoldDB" id="A0A395XFF0"/>
<organism evidence="1 2">
    <name type="scientific">Bifidobacterium pseudolongum</name>
    <dbReference type="NCBI Taxonomy" id="1694"/>
    <lineage>
        <taxon>Bacteria</taxon>
        <taxon>Bacillati</taxon>
        <taxon>Actinomycetota</taxon>
        <taxon>Actinomycetes</taxon>
        <taxon>Bifidobacteriales</taxon>
        <taxon>Bifidobacteriaceae</taxon>
        <taxon>Bifidobacterium</taxon>
    </lineage>
</organism>
<evidence type="ECO:0000313" key="2">
    <source>
        <dbReference type="Proteomes" id="UP000265970"/>
    </source>
</evidence>